<dbReference type="AlphaFoldDB" id="A0A7G5GWJ7"/>
<dbReference type="Proteomes" id="UP000515369">
    <property type="component" value="Chromosome"/>
</dbReference>
<dbReference type="Pfam" id="PF13673">
    <property type="entry name" value="Acetyltransf_10"/>
    <property type="match status" value="1"/>
</dbReference>
<dbReference type="Gene3D" id="3.40.630.30">
    <property type="match status" value="1"/>
</dbReference>
<proteinExistence type="predicted"/>
<dbReference type="SUPFAM" id="SSF55729">
    <property type="entry name" value="Acyl-CoA N-acyltransferases (Nat)"/>
    <property type="match status" value="1"/>
</dbReference>
<name>A0A7G5GWJ7_9BACT</name>
<evidence type="ECO:0000259" key="1">
    <source>
        <dbReference type="PROSITE" id="PS51186"/>
    </source>
</evidence>
<dbReference type="PROSITE" id="PS51186">
    <property type="entry name" value="GNAT"/>
    <property type="match status" value="1"/>
</dbReference>
<accession>A0A7G5GWJ7</accession>
<dbReference type="InterPro" id="IPR016181">
    <property type="entry name" value="Acyl_CoA_acyltransferase"/>
</dbReference>
<dbReference type="KEGG" id="sfol:H3H32_36135"/>
<evidence type="ECO:0000313" key="2">
    <source>
        <dbReference type="EMBL" id="QMW03239.1"/>
    </source>
</evidence>
<evidence type="ECO:0000313" key="3">
    <source>
        <dbReference type="Proteomes" id="UP000515369"/>
    </source>
</evidence>
<dbReference type="RefSeq" id="WP_182460525.1">
    <property type="nucleotide sequence ID" value="NZ_CP059732.1"/>
</dbReference>
<protein>
    <submittedName>
        <fullName evidence="2">GNAT family N-acetyltransferase</fullName>
    </submittedName>
</protein>
<sequence length="169" mass="20019">MKFSFRNDRTDVAFDVLREVGQWLVDNGQELWQIDTLTPENLLDENTTGNLYVMYVDREDGTEPEPAAVFILQWKDPLYWPDVPDNTSSFIHKLAIRRAFAGQNLFAAIIDFWKSECMLRGIRTLELETDASRPKLMQFYERYGFKPTHQRQIHEFGQTFLCQYYVMVF</sequence>
<dbReference type="EMBL" id="CP059732">
    <property type="protein sequence ID" value="QMW03239.1"/>
    <property type="molecule type" value="Genomic_DNA"/>
</dbReference>
<keyword evidence="3" id="KW-1185">Reference proteome</keyword>
<dbReference type="InterPro" id="IPR000182">
    <property type="entry name" value="GNAT_dom"/>
</dbReference>
<feature type="domain" description="N-acetyltransferase" evidence="1">
    <location>
        <begin position="15"/>
        <end position="169"/>
    </location>
</feature>
<reference evidence="2 3" key="1">
    <citation type="submission" date="2020-07" db="EMBL/GenBank/DDBJ databases">
        <title>Spirosoma foliorum sp. nov., isolated from the leaves on the Nejang mountain Korea, Republic of.</title>
        <authorList>
            <person name="Ho H."/>
            <person name="Lee Y.-J."/>
            <person name="Nurcahyanto D.-A."/>
            <person name="Kim S.-G."/>
        </authorList>
    </citation>
    <scope>NUCLEOTIDE SEQUENCE [LARGE SCALE GENOMIC DNA]</scope>
    <source>
        <strain evidence="2 3">PL0136</strain>
    </source>
</reference>
<organism evidence="2 3">
    <name type="scientific">Spirosoma foliorum</name>
    <dbReference type="NCBI Taxonomy" id="2710596"/>
    <lineage>
        <taxon>Bacteria</taxon>
        <taxon>Pseudomonadati</taxon>
        <taxon>Bacteroidota</taxon>
        <taxon>Cytophagia</taxon>
        <taxon>Cytophagales</taxon>
        <taxon>Cytophagaceae</taxon>
        <taxon>Spirosoma</taxon>
    </lineage>
</organism>
<keyword evidence="2" id="KW-0808">Transferase</keyword>
<dbReference type="GO" id="GO:0016747">
    <property type="term" value="F:acyltransferase activity, transferring groups other than amino-acyl groups"/>
    <property type="evidence" value="ECO:0007669"/>
    <property type="project" value="InterPro"/>
</dbReference>
<gene>
    <name evidence="2" type="ORF">H3H32_36135</name>
</gene>